<reference evidence="2 3" key="1">
    <citation type="submission" date="2016-06" db="EMBL/GenBank/DDBJ databases">
        <authorList>
            <person name="Kjaerup R.B."/>
            <person name="Dalgaard T.S."/>
            <person name="Juul-Madsen H.R."/>
        </authorList>
    </citation>
    <scope>NUCLEOTIDE SEQUENCE [LARGE SCALE GENOMIC DNA]</scope>
</reference>
<feature type="region of interest" description="Disordered" evidence="1">
    <location>
        <begin position="149"/>
        <end position="224"/>
    </location>
</feature>
<evidence type="ECO:0000313" key="2">
    <source>
        <dbReference type="EMBL" id="SMQ50147.1"/>
    </source>
</evidence>
<protein>
    <submittedName>
        <fullName evidence="2">Uncharacterized protein</fullName>
    </submittedName>
</protein>
<proteinExistence type="predicted"/>
<name>A0A1X7RT60_ZYMT9</name>
<feature type="compositionally biased region" description="Basic and acidic residues" evidence="1">
    <location>
        <begin position="100"/>
        <end position="113"/>
    </location>
</feature>
<gene>
    <name evidence="2" type="ORF">ZT3D7_G5300</name>
</gene>
<feature type="region of interest" description="Disordered" evidence="1">
    <location>
        <begin position="1"/>
        <end position="50"/>
    </location>
</feature>
<dbReference type="EMBL" id="LT853695">
    <property type="protein sequence ID" value="SMQ50147.1"/>
    <property type="molecule type" value="Genomic_DNA"/>
</dbReference>
<keyword evidence="3" id="KW-1185">Reference proteome</keyword>
<dbReference type="Proteomes" id="UP000215127">
    <property type="component" value="Chromosome 4"/>
</dbReference>
<evidence type="ECO:0000256" key="1">
    <source>
        <dbReference type="SAM" id="MobiDB-lite"/>
    </source>
</evidence>
<accession>A0A1X7RT60</accession>
<organism evidence="2 3">
    <name type="scientific">Zymoseptoria tritici (strain ST99CH_3D7)</name>
    <dbReference type="NCBI Taxonomy" id="1276538"/>
    <lineage>
        <taxon>Eukaryota</taxon>
        <taxon>Fungi</taxon>
        <taxon>Dikarya</taxon>
        <taxon>Ascomycota</taxon>
        <taxon>Pezizomycotina</taxon>
        <taxon>Dothideomycetes</taxon>
        <taxon>Dothideomycetidae</taxon>
        <taxon>Mycosphaerellales</taxon>
        <taxon>Mycosphaerellaceae</taxon>
        <taxon>Zymoseptoria</taxon>
    </lineage>
</organism>
<dbReference type="AlphaFoldDB" id="A0A1X7RT60"/>
<feature type="region of interest" description="Disordered" evidence="1">
    <location>
        <begin position="99"/>
        <end position="131"/>
    </location>
</feature>
<evidence type="ECO:0000313" key="3">
    <source>
        <dbReference type="Proteomes" id="UP000215127"/>
    </source>
</evidence>
<sequence>MMNMTLEKPTSAGGDRKRKFSSTEDFVPLHRPTSQLREQGASGSDWGLGGNRRASTGTLLPPGTSALFGEAPACDHAHFSGIDARTPTTPFQVDIWEFGSAHDGRNETEDETKRRRRSPFHGKPSSADLALPSIEATAIDWVNMQDDLSWWQPEPPQDEAHLGIPRPDPQERKRGQSQHPFDLHSAPVPRPHLARTSQPRRPPQLQLPGNTPRILTEPDNTQTRRQAIQLPQPDTDTNSNDALYDFLIQPAMSDDMARLLASRPPQENLMPSTSHVTPWWNVNDEISAMLSQAGDVLSQPHPENFDVAANALVPEEQNALIREVTSPIEGINLGSASMATIQLPSTSTITTTPPAAPFTAAAAAATSVDRPDTAIGSPASTIGATLSAHDSSISAAMTKTMPRQESMDHTARKDLVGNFYW</sequence>